<dbReference type="SUPFAM" id="SSF52540">
    <property type="entry name" value="P-loop containing nucleoside triphosphate hydrolases"/>
    <property type="match status" value="1"/>
</dbReference>
<reference evidence="3" key="1">
    <citation type="journal article" date="2020" name="ISME J.">
        <title>Comparative genomics reveals insights into cyanobacterial evolution and habitat adaptation.</title>
        <authorList>
            <person name="Chen M.Y."/>
            <person name="Teng W.K."/>
            <person name="Zhao L."/>
            <person name="Hu C.X."/>
            <person name="Zhou Y.K."/>
            <person name="Han B.P."/>
            <person name="Song L.R."/>
            <person name="Shu W.S."/>
        </authorList>
    </citation>
    <scope>NUCLEOTIDE SEQUENCE [LARGE SCALE GENOMIC DNA]</scope>
    <source>
        <strain evidence="3">FACHB-251</strain>
    </source>
</reference>
<feature type="domain" description="NB-ARC" evidence="1">
    <location>
        <begin position="133"/>
        <end position="238"/>
    </location>
</feature>
<dbReference type="PRINTS" id="PR00364">
    <property type="entry name" value="DISEASERSIST"/>
</dbReference>
<evidence type="ECO:0000313" key="2">
    <source>
        <dbReference type="EMBL" id="MBD2296941.1"/>
    </source>
</evidence>
<evidence type="ECO:0000259" key="1">
    <source>
        <dbReference type="Pfam" id="PF00931"/>
    </source>
</evidence>
<dbReference type="AlphaFoldDB" id="A0A926WLN7"/>
<dbReference type="InterPro" id="IPR027417">
    <property type="entry name" value="P-loop_NTPase"/>
</dbReference>
<name>A0A926WLN7_9NOST</name>
<protein>
    <submittedName>
        <fullName evidence="2">NACHT domain-containing protein</fullName>
    </submittedName>
</protein>
<dbReference type="InterPro" id="IPR002182">
    <property type="entry name" value="NB-ARC"/>
</dbReference>
<organism evidence="2 3">
    <name type="scientific">Anabaena sphaerica FACHB-251</name>
    <dbReference type="NCBI Taxonomy" id="2692883"/>
    <lineage>
        <taxon>Bacteria</taxon>
        <taxon>Bacillati</taxon>
        <taxon>Cyanobacteriota</taxon>
        <taxon>Cyanophyceae</taxon>
        <taxon>Nostocales</taxon>
        <taxon>Nostocaceae</taxon>
        <taxon>Anabaena</taxon>
    </lineage>
</organism>
<sequence length="544" mass="62620">MVFSATPQPEFRFAEADNNWDLSRLYDELATAKKQYDPKARPGLTDIEKEYLRGFLCGYDPVHIAKICHKDVKGVKSTISNTLYRYVEILTGHPEHSINDWRDICMWLEEAGYKKPSKIWDGSPDISIFYGQENELQELKNLIIDQQCRLINLYGIGGSGKTYLSVKLAQEIQCNFKYVIWRSLRYAPTFKEVINELLQIFLPQVESNLIDNIGQGISQLIKYLNKYNCLLVLDAVENLLLPGELAGKYKPEHEAYKDLIQRLGEEPSKSCLILTSREKLKEIAVVETKTPYSPIRSFKVKGLNKEAAKKILQDKGLPESSDLQKIIDFYRGNPLALKLTATIIQELYGGHIGDFLKNSSAFIGDFQEILNQHFKFLSELEKEILYFIALEQKPVMLSIIQNSFGLNLFSKEDIALAIQSLILRSFLEKVFEGEVVYFYLQPVVMKYITNKLIEQICKEIIMTIKNQKIETNSLLRNQLLLQFQSPHKQGIKELNYSFIVSSIKEKMRNVLKARQLGNAEEKLKEVMAVVPKPCFIEEDDRQNT</sequence>
<dbReference type="RefSeq" id="WP_190565059.1">
    <property type="nucleotide sequence ID" value="NZ_JACJQU010000037.1"/>
</dbReference>
<accession>A0A926WLN7</accession>
<keyword evidence="3" id="KW-1185">Reference proteome</keyword>
<dbReference type="PANTHER" id="PTHR47691">
    <property type="entry name" value="REGULATOR-RELATED"/>
    <property type="match status" value="1"/>
</dbReference>
<dbReference type="EMBL" id="JACJQU010000037">
    <property type="protein sequence ID" value="MBD2296941.1"/>
    <property type="molecule type" value="Genomic_DNA"/>
</dbReference>
<dbReference type="GO" id="GO:0043531">
    <property type="term" value="F:ADP binding"/>
    <property type="evidence" value="ECO:0007669"/>
    <property type="project" value="InterPro"/>
</dbReference>
<dbReference type="Proteomes" id="UP000662185">
    <property type="component" value="Unassembled WGS sequence"/>
</dbReference>
<evidence type="ECO:0000313" key="3">
    <source>
        <dbReference type="Proteomes" id="UP000662185"/>
    </source>
</evidence>
<dbReference type="Pfam" id="PF00931">
    <property type="entry name" value="NB-ARC"/>
    <property type="match status" value="1"/>
</dbReference>
<gene>
    <name evidence="2" type="ORF">H6G06_26565</name>
</gene>
<comment type="caution">
    <text evidence="2">The sequence shown here is derived from an EMBL/GenBank/DDBJ whole genome shotgun (WGS) entry which is preliminary data.</text>
</comment>
<dbReference type="Gene3D" id="3.40.50.300">
    <property type="entry name" value="P-loop containing nucleotide triphosphate hydrolases"/>
    <property type="match status" value="1"/>
</dbReference>
<proteinExistence type="predicted"/>
<dbReference type="PANTHER" id="PTHR47691:SF3">
    <property type="entry name" value="HTH-TYPE TRANSCRIPTIONAL REGULATOR RV0890C-RELATED"/>
    <property type="match status" value="1"/>
</dbReference>